<accession>A0ABD0LYE4</accession>
<dbReference type="Proteomes" id="UP001519460">
    <property type="component" value="Unassembled WGS sequence"/>
</dbReference>
<keyword evidence="2" id="KW-1185">Reference proteome</keyword>
<evidence type="ECO:0000313" key="1">
    <source>
        <dbReference type="EMBL" id="KAK7504464.1"/>
    </source>
</evidence>
<sequence>MESVCVCVTLDLECIPVNTPSAQLHRKEIKNKPKTHLILEKERKKKLPEMIRLIAKSNIQSTHTRGHTKMLQCTTTNGQMRICGFKVCTGYKSTVRLWDACTSGFIVAASIK</sequence>
<name>A0ABD0LYE4_9CAEN</name>
<dbReference type="AlphaFoldDB" id="A0ABD0LYE4"/>
<organism evidence="1 2">
    <name type="scientific">Batillaria attramentaria</name>
    <dbReference type="NCBI Taxonomy" id="370345"/>
    <lineage>
        <taxon>Eukaryota</taxon>
        <taxon>Metazoa</taxon>
        <taxon>Spiralia</taxon>
        <taxon>Lophotrochozoa</taxon>
        <taxon>Mollusca</taxon>
        <taxon>Gastropoda</taxon>
        <taxon>Caenogastropoda</taxon>
        <taxon>Sorbeoconcha</taxon>
        <taxon>Cerithioidea</taxon>
        <taxon>Batillariidae</taxon>
        <taxon>Batillaria</taxon>
    </lineage>
</organism>
<protein>
    <submittedName>
        <fullName evidence="1">Uncharacterized protein</fullName>
    </submittedName>
</protein>
<gene>
    <name evidence="1" type="ORF">BaRGS_00004330</name>
</gene>
<evidence type="ECO:0000313" key="2">
    <source>
        <dbReference type="Proteomes" id="UP001519460"/>
    </source>
</evidence>
<proteinExistence type="predicted"/>
<reference evidence="1 2" key="1">
    <citation type="journal article" date="2023" name="Sci. Data">
        <title>Genome assembly of the Korean intertidal mud-creeper Batillaria attramentaria.</title>
        <authorList>
            <person name="Patra A.K."/>
            <person name="Ho P.T."/>
            <person name="Jun S."/>
            <person name="Lee S.J."/>
            <person name="Kim Y."/>
            <person name="Won Y.J."/>
        </authorList>
    </citation>
    <scope>NUCLEOTIDE SEQUENCE [LARGE SCALE GENOMIC DNA]</scope>
    <source>
        <strain evidence="1">Wonlab-2016</strain>
    </source>
</reference>
<dbReference type="EMBL" id="JACVVK020000015">
    <property type="protein sequence ID" value="KAK7504464.1"/>
    <property type="molecule type" value="Genomic_DNA"/>
</dbReference>
<comment type="caution">
    <text evidence="1">The sequence shown here is derived from an EMBL/GenBank/DDBJ whole genome shotgun (WGS) entry which is preliminary data.</text>
</comment>